<keyword evidence="1" id="KW-0833">Ubl conjugation pathway</keyword>
<evidence type="ECO:0000313" key="3">
    <source>
        <dbReference type="EMBL" id="CAK9078885.1"/>
    </source>
</evidence>
<comment type="caution">
    <text evidence="3">The sequence shown here is derived from an EMBL/GenBank/DDBJ whole genome shotgun (WGS) entry which is preliminary data.</text>
</comment>
<comment type="similarity">
    <text evidence="1">Belongs to the peptidase C19 family.</text>
</comment>
<dbReference type="EMBL" id="CAXAMM010038554">
    <property type="protein sequence ID" value="CAK9078885.1"/>
    <property type="molecule type" value="Genomic_DNA"/>
</dbReference>
<keyword evidence="1" id="KW-0788">Thiol protease</keyword>
<feature type="domain" description="USP" evidence="2">
    <location>
        <begin position="249"/>
        <end position="535"/>
    </location>
</feature>
<keyword evidence="1" id="KW-0645">Protease</keyword>
<name>A0ABP0PS67_9DINO</name>
<dbReference type="InterPro" id="IPR050164">
    <property type="entry name" value="Peptidase_C19"/>
</dbReference>
<dbReference type="InterPro" id="IPR001394">
    <property type="entry name" value="Peptidase_C19_UCH"/>
</dbReference>
<dbReference type="SUPFAM" id="SSF54001">
    <property type="entry name" value="Cysteine proteinases"/>
    <property type="match status" value="1"/>
</dbReference>
<evidence type="ECO:0000259" key="2">
    <source>
        <dbReference type="PROSITE" id="PS50235"/>
    </source>
</evidence>
<protein>
    <recommendedName>
        <fullName evidence="1">Ubiquitin carboxyl-terminal hydrolase</fullName>
        <ecNumber evidence="1">3.4.19.12</ecNumber>
    </recommendedName>
</protein>
<dbReference type="Pfam" id="PF00443">
    <property type="entry name" value="UCH"/>
    <property type="match status" value="1"/>
</dbReference>
<keyword evidence="4" id="KW-1185">Reference proteome</keyword>
<dbReference type="EC" id="3.4.19.12" evidence="1"/>
<dbReference type="InterPro" id="IPR028889">
    <property type="entry name" value="USP"/>
</dbReference>
<organism evidence="3 4">
    <name type="scientific">Durusdinium trenchii</name>
    <dbReference type="NCBI Taxonomy" id="1381693"/>
    <lineage>
        <taxon>Eukaryota</taxon>
        <taxon>Sar</taxon>
        <taxon>Alveolata</taxon>
        <taxon>Dinophyceae</taxon>
        <taxon>Suessiales</taxon>
        <taxon>Symbiodiniaceae</taxon>
        <taxon>Durusdinium</taxon>
    </lineage>
</organism>
<sequence>MAVSARSPGARGAASKNEMHDVAFCAKGEDMEMVDLSGNNVLLRKAPVHRLVLQLDRVGPDGARIEKTIQLSKLREVAADPGKRIFYFRYLHDGHMNQVWLQQRGDAAEFEAFVDRAAARLKKVCPSLQLMNGDLQDFDSIAALHSNDEREILPHTDAARLVPWLAKTGISSVSPSPTRVYGSAKRRRVLKPAKPLPVLVASPMLGAKRVRPLVVQPAPTTPQRNNDDKIPKMFSAAANLAPAPPPAPGGFRNTGNSCYVNALLQVLVRIDALVKTIESHDNLSASDAAKRFVKVVSFRASVDKKPDVAAVFNPSDIKQDVGFANGHQQDVHEFFVLLLDTWERQLRSRALSSLFESKVSYNLSCAHCAHSRTTQTEAFSHLSLDLPDQPTTVDTLLDHYFGVTDLDDYKCDACGQRGAQRTTQPESLAKVLVLQLKRFGHTGAKRQARVSLQESLKLAGNIFQLHGVVFHRGSTIHFGHYVAATSSRFSKADSDGDDNSWTMFNDETVRRGLEPSAFLASKRSERDAYLLFYIA</sequence>
<accession>A0ABP0PS67</accession>
<dbReference type="Gene3D" id="3.90.70.10">
    <property type="entry name" value="Cysteine proteinases"/>
    <property type="match status" value="1"/>
</dbReference>
<evidence type="ECO:0000256" key="1">
    <source>
        <dbReference type="RuleBase" id="RU366025"/>
    </source>
</evidence>
<keyword evidence="1" id="KW-0378">Hydrolase</keyword>
<dbReference type="PANTHER" id="PTHR24006">
    <property type="entry name" value="UBIQUITIN CARBOXYL-TERMINAL HYDROLASE"/>
    <property type="match status" value="1"/>
</dbReference>
<dbReference type="Proteomes" id="UP001642464">
    <property type="component" value="Unassembled WGS sequence"/>
</dbReference>
<dbReference type="InterPro" id="IPR038765">
    <property type="entry name" value="Papain-like_cys_pep_sf"/>
</dbReference>
<comment type="catalytic activity">
    <reaction evidence="1">
        <text>Thiol-dependent hydrolysis of ester, thioester, amide, peptide and isopeptide bonds formed by the C-terminal Gly of ubiquitin (a 76-residue protein attached to proteins as an intracellular targeting signal).</text>
        <dbReference type="EC" id="3.4.19.12"/>
    </reaction>
</comment>
<dbReference type="PROSITE" id="PS00973">
    <property type="entry name" value="USP_2"/>
    <property type="match status" value="1"/>
</dbReference>
<dbReference type="InterPro" id="IPR018200">
    <property type="entry name" value="USP_CS"/>
</dbReference>
<dbReference type="CDD" id="cd02257">
    <property type="entry name" value="Peptidase_C19"/>
    <property type="match status" value="1"/>
</dbReference>
<gene>
    <name evidence="3" type="ORF">SCF082_LOCUS37660</name>
</gene>
<evidence type="ECO:0000313" key="4">
    <source>
        <dbReference type="Proteomes" id="UP001642464"/>
    </source>
</evidence>
<proteinExistence type="inferred from homology"/>
<dbReference type="PROSITE" id="PS00972">
    <property type="entry name" value="USP_1"/>
    <property type="match status" value="1"/>
</dbReference>
<reference evidence="3 4" key="1">
    <citation type="submission" date="2024-02" db="EMBL/GenBank/DDBJ databases">
        <authorList>
            <person name="Chen Y."/>
            <person name="Shah S."/>
            <person name="Dougan E. K."/>
            <person name="Thang M."/>
            <person name="Chan C."/>
        </authorList>
    </citation>
    <scope>NUCLEOTIDE SEQUENCE [LARGE SCALE GENOMIC DNA]</scope>
</reference>
<dbReference type="PROSITE" id="PS50235">
    <property type="entry name" value="USP_3"/>
    <property type="match status" value="1"/>
</dbReference>